<evidence type="ECO:0000256" key="5">
    <source>
        <dbReference type="ARBA" id="ARBA00022989"/>
    </source>
</evidence>
<keyword evidence="9" id="KW-0119">Carbohydrate metabolism</keyword>
<dbReference type="GO" id="GO:0000139">
    <property type="term" value="C:Golgi membrane"/>
    <property type="evidence" value="ECO:0007669"/>
    <property type="project" value="UniProtKB-SubCell"/>
</dbReference>
<evidence type="ECO:0000256" key="9">
    <source>
        <dbReference type="RuleBase" id="RU364020"/>
    </source>
</evidence>
<dbReference type="STRING" id="6689.A0A423TRQ1"/>
<dbReference type="InterPro" id="IPR005331">
    <property type="entry name" value="Sulfotransferase"/>
</dbReference>
<protein>
    <recommendedName>
        <fullName evidence="9">Carbohydrate sulfotransferase</fullName>
        <ecNumber evidence="9">2.8.2.-</ecNumber>
    </recommendedName>
</protein>
<keyword evidence="9" id="KW-0735">Signal-anchor</keyword>
<dbReference type="PANTHER" id="PTHR12137">
    <property type="entry name" value="CARBOHYDRATE SULFOTRANSFERASE"/>
    <property type="match status" value="1"/>
</dbReference>
<evidence type="ECO:0000256" key="2">
    <source>
        <dbReference type="ARBA" id="ARBA00006339"/>
    </source>
</evidence>
<dbReference type="InterPro" id="IPR018011">
    <property type="entry name" value="Carb_sulfotrans_8-10"/>
</dbReference>
<evidence type="ECO:0000256" key="1">
    <source>
        <dbReference type="ARBA" id="ARBA00004323"/>
    </source>
</evidence>
<evidence type="ECO:0000256" key="8">
    <source>
        <dbReference type="ARBA" id="ARBA00023180"/>
    </source>
</evidence>
<dbReference type="Proteomes" id="UP000283509">
    <property type="component" value="Unassembled WGS sequence"/>
</dbReference>
<dbReference type="Gene3D" id="3.40.50.300">
    <property type="entry name" value="P-loop containing nucleotide triphosphate hydrolases"/>
    <property type="match status" value="1"/>
</dbReference>
<keyword evidence="5" id="KW-1133">Transmembrane helix</keyword>
<comment type="subcellular location">
    <subcellularLocation>
        <location evidence="1 9">Golgi apparatus membrane</location>
        <topology evidence="1 9">Single-pass type II membrane protein</topology>
    </subcellularLocation>
</comment>
<evidence type="ECO:0000313" key="11">
    <source>
        <dbReference type="Proteomes" id="UP000283509"/>
    </source>
</evidence>
<keyword evidence="8 9" id="KW-0325">Glycoprotein</keyword>
<comment type="caution">
    <text evidence="10">The sequence shown here is derived from an EMBL/GenBank/DDBJ whole genome shotgun (WGS) entry which is preliminary data.</text>
</comment>
<evidence type="ECO:0000256" key="4">
    <source>
        <dbReference type="ARBA" id="ARBA00022692"/>
    </source>
</evidence>
<dbReference type="Pfam" id="PF03567">
    <property type="entry name" value="Sulfotransfer_2"/>
    <property type="match status" value="1"/>
</dbReference>
<keyword evidence="6 9" id="KW-0333">Golgi apparatus</keyword>
<keyword evidence="11" id="KW-1185">Reference proteome</keyword>
<evidence type="ECO:0000256" key="7">
    <source>
        <dbReference type="ARBA" id="ARBA00023136"/>
    </source>
</evidence>
<keyword evidence="3 9" id="KW-0808">Transferase</keyword>
<evidence type="ECO:0000256" key="3">
    <source>
        <dbReference type="ARBA" id="ARBA00022679"/>
    </source>
</evidence>
<dbReference type="OrthoDB" id="6369247at2759"/>
<dbReference type="EC" id="2.8.2.-" evidence="9"/>
<dbReference type="AlphaFoldDB" id="A0A423TRQ1"/>
<keyword evidence="4" id="KW-0812">Transmembrane</keyword>
<dbReference type="EMBL" id="QCYY01001287">
    <property type="protein sequence ID" value="ROT79127.1"/>
    <property type="molecule type" value="Genomic_DNA"/>
</dbReference>
<name>A0A423TRQ1_PENVA</name>
<dbReference type="InterPro" id="IPR027417">
    <property type="entry name" value="P-loop_NTPase"/>
</dbReference>
<sequence>MEREKKEEFARQIIHRDPLPSLELSGGAALLEVDLEAYTPEDRAVLGARVGEMVARAATVSRVCRATPSISGATATDVFIWDTDHTPNIVWCPIYKVASTTWMNNFFTVANLSKSDDSILQRFNQKLEWKKQKGNNIKQFFDQQLLYDLYPGPQSPEERARVLKNSMRVIIVRHPFARILSAYRDKMTSRKPRPLKFKFKELQAQIRKTYRSRHSANKSRFPTFPEFIQYVIDSTGNLTSYDDWKENVNCWLPYWVRCTVCSLDYNIIIKLETMEEDKRFLATLSRLNELKGKDTWMHLNTVSSSDLATEYYKELTRHQIVQLYERYEPDFKLFQYDIKEYLDNAIDSR</sequence>
<dbReference type="GO" id="GO:0016051">
    <property type="term" value="P:carbohydrate biosynthetic process"/>
    <property type="evidence" value="ECO:0007669"/>
    <property type="project" value="InterPro"/>
</dbReference>
<comment type="similarity">
    <text evidence="2 9">Belongs to the sulfotransferase 2 family.</text>
</comment>
<proteinExistence type="inferred from homology"/>
<keyword evidence="7" id="KW-0472">Membrane</keyword>
<evidence type="ECO:0000313" key="10">
    <source>
        <dbReference type="EMBL" id="ROT79127.1"/>
    </source>
</evidence>
<organism evidence="10 11">
    <name type="scientific">Penaeus vannamei</name>
    <name type="common">Whiteleg shrimp</name>
    <name type="synonym">Litopenaeus vannamei</name>
    <dbReference type="NCBI Taxonomy" id="6689"/>
    <lineage>
        <taxon>Eukaryota</taxon>
        <taxon>Metazoa</taxon>
        <taxon>Ecdysozoa</taxon>
        <taxon>Arthropoda</taxon>
        <taxon>Crustacea</taxon>
        <taxon>Multicrustacea</taxon>
        <taxon>Malacostraca</taxon>
        <taxon>Eumalacostraca</taxon>
        <taxon>Eucarida</taxon>
        <taxon>Decapoda</taxon>
        <taxon>Dendrobranchiata</taxon>
        <taxon>Penaeoidea</taxon>
        <taxon>Penaeidae</taxon>
        <taxon>Penaeus</taxon>
    </lineage>
</organism>
<reference evidence="10 11" key="2">
    <citation type="submission" date="2019-01" db="EMBL/GenBank/DDBJ databases">
        <title>The decoding of complex shrimp genome reveals the adaptation for benthos swimmer, frequently molting mechanism and breeding impact on genome.</title>
        <authorList>
            <person name="Sun Y."/>
            <person name="Gao Y."/>
            <person name="Yu Y."/>
        </authorList>
    </citation>
    <scope>NUCLEOTIDE SEQUENCE [LARGE SCALE GENOMIC DNA]</scope>
    <source>
        <tissue evidence="10">Muscle</tissue>
    </source>
</reference>
<evidence type="ECO:0000256" key="6">
    <source>
        <dbReference type="ARBA" id="ARBA00023034"/>
    </source>
</evidence>
<dbReference type="GO" id="GO:0008146">
    <property type="term" value="F:sulfotransferase activity"/>
    <property type="evidence" value="ECO:0007669"/>
    <property type="project" value="InterPro"/>
</dbReference>
<reference evidence="10 11" key="1">
    <citation type="submission" date="2018-04" db="EMBL/GenBank/DDBJ databases">
        <authorList>
            <person name="Zhang X."/>
            <person name="Yuan J."/>
            <person name="Li F."/>
            <person name="Xiang J."/>
        </authorList>
    </citation>
    <scope>NUCLEOTIDE SEQUENCE [LARGE SCALE GENOMIC DNA]</scope>
    <source>
        <tissue evidence="10">Muscle</tissue>
    </source>
</reference>
<dbReference type="PANTHER" id="PTHR12137:SF54">
    <property type="entry name" value="CARBOHYDRATE SULFOTRANSFERASE"/>
    <property type="match status" value="1"/>
</dbReference>
<gene>
    <name evidence="10" type="ORF">C7M84_002145</name>
</gene>
<accession>A0A423TRQ1</accession>